<evidence type="ECO:0000256" key="5">
    <source>
        <dbReference type="ARBA" id="ARBA00023136"/>
    </source>
</evidence>
<protein>
    <recommendedName>
        <fullName evidence="7">ATP synthase subunit delta</fullName>
    </recommendedName>
    <alternativeName>
        <fullName evidence="7">ATP synthase F(1) sector subunit delta</fullName>
    </alternativeName>
    <alternativeName>
        <fullName evidence="7">F-type ATPase subunit delta</fullName>
        <shortName evidence="7">F-ATPase subunit delta</shortName>
    </alternativeName>
</protein>
<dbReference type="NCBIfam" id="NF009967">
    <property type="entry name" value="PRK13430.1"/>
    <property type="match status" value="1"/>
</dbReference>
<keyword evidence="9" id="KW-1185">Reference proteome</keyword>
<dbReference type="InterPro" id="IPR000711">
    <property type="entry name" value="ATPase_OSCP/dsu"/>
</dbReference>
<reference evidence="8" key="1">
    <citation type="submission" date="2021-03" db="EMBL/GenBank/DDBJ databases">
        <title>Microbacterium sp. nov., a novel actinobacterium isolated from cow dung.</title>
        <authorList>
            <person name="Zhang L."/>
        </authorList>
    </citation>
    <scope>NUCLEOTIDE SEQUENCE</scope>
    <source>
        <strain evidence="8">NEAU-LLB</strain>
    </source>
</reference>
<keyword evidence="7" id="KW-0139">CF(1)</keyword>
<keyword evidence="2 7" id="KW-0813">Transport</keyword>
<keyword evidence="3 7" id="KW-0375">Hydrogen ion transport</keyword>
<organism evidence="8 9">
    <name type="scientific">Microbacterium stercoris</name>
    <dbReference type="NCBI Taxonomy" id="2820289"/>
    <lineage>
        <taxon>Bacteria</taxon>
        <taxon>Bacillati</taxon>
        <taxon>Actinomycetota</taxon>
        <taxon>Actinomycetes</taxon>
        <taxon>Micrococcales</taxon>
        <taxon>Microbacteriaceae</taxon>
        <taxon>Microbacterium</taxon>
    </lineage>
</organism>
<evidence type="ECO:0000313" key="9">
    <source>
        <dbReference type="Proteomes" id="UP000680132"/>
    </source>
</evidence>
<comment type="subcellular location">
    <subcellularLocation>
        <location evidence="7">Cell membrane</location>
        <topology evidence="7">Peripheral membrane protein</topology>
    </subcellularLocation>
    <subcellularLocation>
        <location evidence="1">Membrane</location>
    </subcellularLocation>
</comment>
<sequence length="260" mass="26673">MGSATTQALATSVTALAATTVDLDTARELFAAARAVAGSSALSGALADPAAAPEARAALVARVFGTLSPVTQSLLTTAAAQRWSSQDDLVDGIEELAIRAAASADRDDLEGELFRVSRIVAENPELELALGRRLGDGSAKGTLMEKLLGGRAGHATTLVVASLVQEPRGRRVRAILARAIRIVAAQRGRTVATVTVASPLTAAQTERLATALSRSYGAEVTISTVVDPSLVGGVRVQIADDVIDGSISSRLADVRQQLAG</sequence>
<evidence type="ECO:0000256" key="4">
    <source>
        <dbReference type="ARBA" id="ARBA00023065"/>
    </source>
</evidence>
<keyword evidence="7" id="KW-1003">Cell membrane</keyword>
<comment type="caution">
    <text evidence="8">The sequence shown here is derived from an EMBL/GenBank/DDBJ whole genome shotgun (WGS) entry which is preliminary data.</text>
</comment>
<dbReference type="NCBIfam" id="TIGR01145">
    <property type="entry name" value="ATP_synt_delta"/>
    <property type="match status" value="1"/>
</dbReference>
<dbReference type="RefSeq" id="WP_208502068.1">
    <property type="nucleotide sequence ID" value="NZ_JAGFOA010000002.1"/>
</dbReference>
<accession>A0A939QPQ7</accession>
<comment type="similarity">
    <text evidence="7">Belongs to the ATPase delta chain family.</text>
</comment>
<dbReference type="EMBL" id="JAGFOA010000002">
    <property type="protein sequence ID" value="MBO3663261.1"/>
    <property type="molecule type" value="Genomic_DNA"/>
</dbReference>
<dbReference type="PANTHER" id="PTHR11910">
    <property type="entry name" value="ATP SYNTHASE DELTA CHAIN"/>
    <property type="match status" value="1"/>
</dbReference>
<name>A0A939QPQ7_9MICO</name>
<comment type="function">
    <text evidence="7">This protein is part of the stalk that links CF(0) to CF(1). It either transmits conformational changes from CF(0) to CF(1) or is implicated in proton conduction.</text>
</comment>
<evidence type="ECO:0000313" key="8">
    <source>
        <dbReference type="EMBL" id="MBO3663261.1"/>
    </source>
</evidence>
<evidence type="ECO:0000256" key="3">
    <source>
        <dbReference type="ARBA" id="ARBA00022781"/>
    </source>
</evidence>
<evidence type="ECO:0000256" key="1">
    <source>
        <dbReference type="ARBA" id="ARBA00004370"/>
    </source>
</evidence>
<dbReference type="GO" id="GO:0045259">
    <property type="term" value="C:proton-transporting ATP synthase complex"/>
    <property type="evidence" value="ECO:0007669"/>
    <property type="project" value="UniProtKB-KW"/>
</dbReference>
<evidence type="ECO:0000256" key="2">
    <source>
        <dbReference type="ARBA" id="ARBA00022448"/>
    </source>
</evidence>
<proteinExistence type="inferred from homology"/>
<dbReference type="GO" id="GO:0005886">
    <property type="term" value="C:plasma membrane"/>
    <property type="evidence" value="ECO:0007669"/>
    <property type="project" value="UniProtKB-SubCell"/>
</dbReference>
<dbReference type="HAMAP" id="MF_01416">
    <property type="entry name" value="ATP_synth_delta_bact"/>
    <property type="match status" value="1"/>
</dbReference>
<dbReference type="Proteomes" id="UP000680132">
    <property type="component" value="Unassembled WGS sequence"/>
</dbReference>
<dbReference type="Pfam" id="PF00213">
    <property type="entry name" value="OSCP"/>
    <property type="match status" value="1"/>
</dbReference>
<dbReference type="PRINTS" id="PR00125">
    <property type="entry name" value="ATPASEDELTA"/>
</dbReference>
<keyword evidence="6 7" id="KW-0066">ATP synthesis</keyword>
<keyword evidence="5 7" id="KW-0472">Membrane</keyword>
<evidence type="ECO:0000256" key="7">
    <source>
        <dbReference type="HAMAP-Rule" id="MF_01416"/>
    </source>
</evidence>
<evidence type="ECO:0000256" key="6">
    <source>
        <dbReference type="ARBA" id="ARBA00023310"/>
    </source>
</evidence>
<dbReference type="AlphaFoldDB" id="A0A939QPQ7"/>
<keyword evidence="4 7" id="KW-0406">Ion transport</keyword>
<comment type="function">
    <text evidence="7">F(1)F(0) ATP synthase produces ATP from ADP in the presence of a proton or sodium gradient. F-type ATPases consist of two structural domains, F(1) containing the extramembraneous catalytic core and F(0) containing the membrane proton channel, linked together by a central stalk and a peripheral stalk. During catalysis, ATP synthesis in the catalytic domain of F(1) is coupled via a rotary mechanism of the central stalk subunits to proton translocation.</text>
</comment>
<dbReference type="GO" id="GO:0046933">
    <property type="term" value="F:proton-transporting ATP synthase activity, rotational mechanism"/>
    <property type="evidence" value="ECO:0007669"/>
    <property type="project" value="UniProtKB-UniRule"/>
</dbReference>
<gene>
    <name evidence="7" type="primary">atpH</name>
    <name evidence="8" type="ORF">J5V96_07020</name>
</gene>